<comment type="pathway">
    <text evidence="3">Porphyrin-containing compound metabolism; protoheme biosynthesis.</text>
</comment>
<evidence type="ECO:0000256" key="8">
    <source>
        <dbReference type="ARBA" id="ARBA00023136"/>
    </source>
</evidence>
<evidence type="ECO:0000256" key="6">
    <source>
        <dbReference type="ARBA" id="ARBA00022692"/>
    </source>
</evidence>
<dbReference type="InterPro" id="IPR011990">
    <property type="entry name" value="TPR-like_helical_dom_sf"/>
</dbReference>
<evidence type="ECO:0000256" key="10">
    <source>
        <dbReference type="SAM" id="Phobius"/>
    </source>
</evidence>
<comment type="function">
    <text evidence="1">Involved in a late step of protoheme IX synthesis.</text>
</comment>
<name>A0AA37TS94_9GAMM</name>
<accession>A0AA37TS94</accession>
<evidence type="ECO:0000256" key="9">
    <source>
        <dbReference type="ARBA" id="ARBA00023244"/>
    </source>
</evidence>
<dbReference type="GO" id="GO:0006779">
    <property type="term" value="P:porphyrin-containing compound biosynthetic process"/>
    <property type="evidence" value="ECO:0007669"/>
    <property type="project" value="UniProtKB-KW"/>
</dbReference>
<dbReference type="RefSeq" id="WP_095497793.1">
    <property type="nucleotide sequence ID" value="NZ_BSPO01000001.1"/>
</dbReference>
<evidence type="ECO:0000313" key="12">
    <source>
        <dbReference type="EMBL" id="GLS82239.1"/>
    </source>
</evidence>
<reference evidence="12 13" key="1">
    <citation type="journal article" date="2014" name="Int. J. Syst. Evol. Microbiol.">
        <title>Complete genome sequence of Corynebacterium casei LMG S-19264T (=DSM 44701T), isolated from a smear-ripened cheese.</title>
        <authorList>
            <consortium name="US DOE Joint Genome Institute (JGI-PGF)"/>
            <person name="Walter F."/>
            <person name="Albersmeier A."/>
            <person name="Kalinowski J."/>
            <person name="Ruckert C."/>
        </authorList>
    </citation>
    <scope>NUCLEOTIDE SEQUENCE [LARGE SCALE GENOMIC DNA]</scope>
    <source>
        <strain evidence="12 13">NBRC 112785</strain>
    </source>
</reference>
<dbReference type="Gene3D" id="1.25.40.10">
    <property type="entry name" value="Tetratricopeptide repeat domain"/>
    <property type="match status" value="1"/>
</dbReference>
<keyword evidence="7 10" id="KW-1133">Transmembrane helix</keyword>
<dbReference type="AlphaFoldDB" id="A0AA37TS94"/>
<evidence type="ECO:0000256" key="2">
    <source>
        <dbReference type="ARBA" id="ARBA00004429"/>
    </source>
</evidence>
<dbReference type="GO" id="GO:0042168">
    <property type="term" value="P:heme metabolic process"/>
    <property type="evidence" value="ECO:0007669"/>
    <property type="project" value="InterPro"/>
</dbReference>
<dbReference type="InterPro" id="IPR005254">
    <property type="entry name" value="Heme_biosyn_assoc_TPR_pro"/>
</dbReference>
<evidence type="ECO:0000256" key="5">
    <source>
        <dbReference type="ARBA" id="ARBA00022519"/>
    </source>
</evidence>
<keyword evidence="8 10" id="KW-0472">Membrane</keyword>
<dbReference type="EMBL" id="BSPO01000001">
    <property type="protein sequence ID" value="GLS82239.1"/>
    <property type="molecule type" value="Genomic_DNA"/>
</dbReference>
<organism evidence="12 13">
    <name type="scientific">Paraferrimonas haliotis</name>
    <dbReference type="NCBI Taxonomy" id="2013866"/>
    <lineage>
        <taxon>Bacteria</taxon>
        <taxon>Pseudomonadati</taxon>
        <taxon>Pseudomonadota</taxon>
        <taxon>Gammaproteobacteria</taxon>
        <taxon>Alteromonadales</taxon>
        <taxon>Ferrimonadaceae</taxon>
        <taxon>Paraferrimonas</taxon>
    </lineage>
</organism>
<evidence type="ECO:0000313" key="13">
    <source>
        <dbReference type="Proteomes" id="UP001157439"/>
    </source>
</evidence>
<comment type="subcellular location">
    <subcellularLocation>
        <location evidence="2">Cell inner membrane</location>
        <topology evidence="2">Multi-pass membrane protein</topology>
    </subcellularLocation>
</comment>
<dbReference type="Proteomes" id="UP001157439">
    <property type="component" value="Unassembled WGS sequence"/>
</dbReference>
<dbReference type="NCBIfam" id="TIGR00540">
    <property type="entry name" value="TPR_hemY_coli"/>
    <property type="match status" value="1"/>
</dbReference>
<protein>
    <submittedName>
        <fullName evidence="12">Heme biosynthesis protein HemY</fullName>
    </submittedName>
</protein>
<feature type="transmembrane region" description="Helical" evidence="10">
    <location>
        <begin position="42"/>
        <end position="70"/>
    </location>
</feature>
<evidence type="ECO:0000256" key="7">
    <source>
        <dbReference type="ARBA" id="ARBA00022989"/>
    </source>
</evidence>
<proteinExistence type="predicted"/>
<dbReference type="GO" id="GO:0005886">
    <property type="term" value="C:plasma membrane"/>
    <property type="evidence" value="ECO:0007669"/>
    <property type="project" value="UniProtKB-SubCell"/>
</dbReference>
<keyword evidence="13" id="KW-1185">Reference proteome</keyword>
<dbReference type="InterPro" id="IPR010817">
    <property type="entry name" value="HemY_N"/>
</dbReference>
<keyword evidence="9" id="KW-0627">Porphyrin biosynthesis</keyword>
<evidence type="ECO:0000256" key="4">
    <source>
        <dbReference type="ARBA" id="ARBA00022475"/>
    </source>
</evidence>
<feature type="domain" description="HemY N-terminal" evidence="11">
    <location>
        <begin position="26"/>
        <end position="132"/>
    </location>
</feature>
<evidence type="ECO:0000259" key="11">
    <source>
        <dbReference type="Pfam" id="PF07219"/>
    </source>
</evidence>
<keyword evidence="6 10" id="KW-0812">Transmembrane</keyword>
<dbReference type="Pfam" id="PF07219">
    <property type="entry name" value="HemY_N"/>
    <property type="match status" value="1"/>
</dbReference>
<comment type="caution">
    <text evidence="12">The sequence shown here is derived from an EMBL/GenBank/DDBJ whole genome shotgun (WGS) entry which is preliminary data.</text>
</comment>
<evidence type="ECO:0000256" key="1">
    <source>
        <dbReference type="ARBA" id="ARBA00002962"/>
    </source>
</evidence>
<keyword evidence="5" id="KW-0997">Cell inner membrane</keyword>
<feature type="transmembrane region" description="Helical" evidence="10">
    <location>
        <begin position="5"/>
        <end position="22"/>
    </location>
</feature>
<evidence type="ECO:0000256" key="3">
    <source>
        <dbReference type="ARBA" id="ARBA00004744"/>
    </source>
</evidence>
<keyword evidence="4" id="KW-1003">Cell membrane</keyword>
<gene>
    <name evidence="12" type="primary">hemY</name>
    <name evidence="12" type="ORF">GCM10007894_02160</name>
</gene>
<sequence>MIRVFAYLILILAGMILAPYIIQNKGYVLVAIGDYTIESSVIALLIVAILFFSALQLTEWLIVAIINTLLSSRYLPERWRKKAARKHTLSGALALAEEDWAQAEASMIKGADKGELPALNYLAAARAAQQQGNHANRDRYLAQAQQQPNARQAALVAQVRYQLQQGEVAQARNILNQLSISAKSKPSLLALAKEVYLCQKDWPLLRLLLPVLKKKHVIDEEQARQLLTQVDLGELQTEHNHSLDELRKHWHWMPRAERNKPAIKAEYCKQLARFDAKEAHQLLVKQLKQVQDAATLDAVAELMTWQDNPKLQNLLLSLHNQHPESAPLNECIGRLLLKERLYKQAKPYWQTCCNIAPTKARWLTLAEIQENQGEQYAAIASFKKAAHL</sequence>